<evidence type="ECO:0000256" key="6">
    <source>
        <dbReference type="ARBA" id="ARBA00023306"/>
    </source>
</evidence>
<evidence type="ECO:0000256" key="3">
    <source>
        <dbReference type="ARBA" id="ARBA00022692"/>
    </source>
</evidence>
<dbReference type="AlphaFoldDB" id="A0A3B1AW33"/>
<dbReference type="InterPro" id="IPR023081">
    <property type="entry name" value="Cell_div_FtsB"/>
</dbReference>
<keyword evidence="7" id="KW-0175">Coiled coil</keyword>
<keyword evidence="2 8" id="KW-0132">Cell division</keyword>
<dbReference type="NCBIfam" id="NF002058">
    <property type="entry name" value="PRK00888.1"/>
    <property type="match status" value="1"/>
</dbReference>
<evidence type="ECO:0000256" key="4">
    <source>
        <dbReference type="ARBA" id="ARBA00022989"/>
    </source>
</evidence>
<dbReference type="HAMAP" id="MF_00599">
    <property type="entry name" value="FtsB"/>
    <property type="match status" value="1"/>
</dbReference>
<keyword evidence="5" id="KW-0472">Membrane</keyword>
<dbReference type="Pfam" id="PF04977">
    <property type="entry name" value="DivIC"/>
    <property type="match status" value="1"/>
</dbReference>
<proteinExistence type="inferred from homology"/>
<evidence type="ECO:0000256" key="1">
    <source>
        <dbReference type="ARBA" id="ARBA00022475"/>
    </source>
</evidence>
<keyword evidence="3" id="KW-0812">Transmembrane</keyword>
<feature type="coiled-coil region" evidence="7">
    <location>
        <begin position="29"/>
        <end position="70"/>
    </location>
</feature>
<reference evidence="8" key="1">
    <citation type="submission" date="2018-06" db="EMBL/GenBank/DDBJ databases">
        <authorList>
            <person name="Zhirakovskaya E."/>
        </authorList>
    </citation>
    <scope>NUCLEOTIDE SEQUENCE</scope>
</reference>
<keyword evidence="4" id="KW-1133">Transmembrane helix</keyword>
<evidence type="ECO:0000256" key="7">
    <source>
        <dbReference type="SAM" id="Coils"/>
    </source>
</evidence>
<dbReference type="EMBL" id="UOFX01000034">
    <property type="protein sequence ID" value="VAX07962.1"/>
    <property type="molecule type" value="Genomic_DNA"/>
</dbReference>
<keyword evidence="6" id="KW-0131">Cell cycle</keyword>
<name>A0A3B1AW33_9ZZZZ</name>
<evidence type="ECO:0000256" key="5">
    <source>
        <dbReference type="ARBA" id="ARBA00023136"/>
    </source>
</evidence>
<evidence type="ECO:0000256" key="2">
    <source>
        <dbReference type="ARBA" id="ARBA00022618"/>
    </source>
</evidence>
<dbReference type="GO" id="GO:0030428">
    <property type="term" value="C:cell septum"/>
    <property type="evidence" value="ECO:0007669"/>
    <property type="project" value="TreeGrafter"/>
</dbReference>
<keyword evidence="1" id="KW-1003">Cell membrane</keyword>
<dbReference type="PANTHER" id="PTHR37485">
    <property type="entry name" value="CELL DIVISION PROTEIN FTSB"/>
    <property type="match status" value="1"/>
</dbReference>
<evidence type="ECO:0000313" key="8">
    <source>
        <dbReference type="EMBL" id="VAX07962.1"/>
    </source>
</evidence>
<organism evidence="8">
    <name type="scientific">hydrothermal vent metagenome</name>
    <dbReference type="NCBI Taxonomy" id="652676"/>
    <lineage>
        <taxon>unclassified sequences</taxon>
        <taxon>metagenomes</taxon>
        <taxon>ecological metagenomes</taxon>
    </lineage>
</organism>
<sequence length="95" mass="10933">MRTVIVILLVLLVLLQYRLWVGEGSLAEVHNLQQEIAVQRQELDQLRQRNHALAAEVQDLKQGLEAIEERARSELGMIRKGETFYQIIEPEQAGK</sequence>
<protein>
    <submittedName>
        <fullName evidence="8">Cell division protein DivIC (FtsB), stabilizes FtsL against RasP cleavage</fullName>
    </submittedName>
</protein>
<dbReference type="InterPro" id="IPR007060">
    <property type="entry name" value="FtsL/DivIC"/>
</dbReference>
<dbReference type="PANTHER" id="PTHR37485:SF1">
    <property type="entry name" value="CELL DIVISION PROTEIN FTSB"/>
    <property type="match status" value="1"/>
</dbReference>
<dbReference type="GO" id="GO:0043093">
    <property type="term" value="P:FtsZ-dependent cytokinesis"/>
    <property type="evidence" value="ECO:0007669"/>
    <property type="project" value="TreeGrafter"/>
</dbReference>
<gene>
    <name evidence="8" type="ORF">MNBD_GAMMA26-1656</name>
</gene>
<accession>A0A3B1AW33</accession>